<comment type="caution">
    <text evidence="1">The sequence shown here is derived from an EMBL/GenBank/DDBJ whole genome shotgun (WGS) entry which is preliminary data.</text>
</comment>
<accession>A0A1W9HVJ9</accession>
<evidence type="ECO:0000313" key="1">
    <source>
        <dbReference type="EMBL" id="OQW51274.1"/>
    </source>
</evidence>
<reference evidence="1 2" key="1">
    <citation type="journal article" date="2017" name="Water Res.">
        <title>Comammox in drinking water systems.</title>
        <authorList>
            <person name="Wang Y."/>
            <person name="Ma L."/>
            <person name="Mao Y."/>
            <person name="Jiang X."/>
            <person name="Xia Y."/>
            <person name="Yu K."/>
            <person name="Li B."/>
            <person name="Zhang T."/>
        </authorList>
    </citation>
    <scope>NUCLEOTIDE SEQUENCE [LARGE SCALE GENOMIC DNA]</scope>
    <source>
        <strain evidence="1">SG_bin8</strain>
    </source>
</reference>
<dbReference type="RefSeq" id="WP_376801842.1">
    <property type="nucleotide sequence ID" value="NZ_DBNB01000040.1"/>
</dbReference>
<name>A0A1W9HVJ9_9HYPH</name>
<dbReference type="AlphaFoldDB" id="A0A1W9HVJ9"/>
<dbReference type="EMBL" id="LWDL01000020">
    <property type="protein sequence ID" value="OQW51274.1"/>
    <property type="molecule type" value="Genomic_DNA"/>
</dbReference>
<dbReference type="Proteomes" id="UP000192872">
    <property type="component" value="Unassembled WGS sequence"/>
</dbReference>
<protein>
    <submittedName>
        <fullName evidence="1">Uncharacterized protein</fullName>
    </submittedName>
</protein>
<organism evidence="1 2">
    <name type="scientific">Candidatus Raskinella chloraquaticus</name>
    <dbReference type="NCBI Taxonomy" id="1951219"/>
    <lineage>
        <taxon>Bacteria</taxon>
        <taxon>Pseudomonadati</taxon>
        <taxon>Pseudomonadota</taxon>
        <taxon>Alphaproteobacteria</taxon>
        <taxon>Hyphomicrobiales</taxon>
        <taxon>Phreatobacteraceae</taxon>
        <taxon>Candidatus Raskinella</taxon>
    </lineage>
</organism>
<dbReference type="STRING" id="1827387.A4S15_11885"/>
<proteinExistence type="predicted"/>
<sequence>MVMMPWQRTLRDIMVLFLCGLAIGTVLRMGGILPALRWHSTASPAAPRDLIAPRPAGDVTSLSPALAQPVDVPVSLVPLIGDGDAARDSLRRSVIVTARQALFSPCDADTRIAYQITLRDYARAFAAAPASFRTTLDSEVSRAVALSQHAGLIDPLLVERWRGAERAGLASLLASQGLALSTAATPVCRHG</sequence>
<gene>
    <name evidence="1" type="ORF">A4S15_11885</name>
</gene>
<evidence type="ECO:0000313" key="2">
    <source>
        <dbReference type="Proteomes" id="UP000192872"/>
    </source>
</evidence>